<dbReference type="Pfam" id="PF14355">
    <property type="entry name" value="Abi_C"/>
    <property type="match status" value="1"/>
</dbReference>
<name>A0A919YSP6_9BACL</name>
<organism evidence="2 3">
    <name type="scientific">Paenibacillus montaniterrae</name>
    <dbReference type="NCBI Taxonomy" id="429341"/>
    <lineage>
        <taxon>Bacteria</taxon>
        <taxon>Bacillati</taxon>
        <taxon>Bacillota</taxon>
        <taxon>Bacilli</taxon>
        <taxon>Bacillales</taxon>
        <taxon>Paenibacillaceae</taxon>
        <taxon>Paenibacillus</taxon>
    </lineage>
</organism>
<keyword evidence="3" id="KW-1185">Reference proteome</keyword>
<evidence type="ECO:0000259" key="1">
    <source>
        <dbReference type="Pfam" id="PF14355"/>
    </source>
</evidence>
<feature type="domain" description="Abortive infection protein-like C-terminal" evidence="1">
    <location>
        <begin position="296"/>
        <end position="365"/>
    </location>
</feature>
<reference evidence="2" key="1">
    <citation type="submission" date="2021-03" db="EMBL/GenBank/DDBJ databases">
        <title>Antimicrobial resistance genes in bacteria isolated from Japanese honey, and their potential for conferring macrolide and lincosamide resistance in the American foulbrood pathogen Paenibacillus larvae.</title>
        <authorList>
            <person name="Okamoto M."/>
            <person name="Kumagai M."/>
            <person name="Kanamori H."/>
            <person name="Takamatsu D."/>
        </authorList>
    </citation>
    <scope>NUCLEOTIDE SEQUENCE</scope>
    <source>
        <strain evidence="2">J40TS1</strain>
    </source>
</reference>
<gene>
    <name evidence="2" type="ORF">J40TS1_46470</name>
</gene>
<dbReference type="AlphaFoldDB" id="A0A919YSP6"/>
<evidence type="ECO:0000313" key="3">
    <source>
        <dbReference type="Proteomes" id="UP000683139"/>
    </source>
</evidence>
<sequence>MLILYSPRRSYGFMISGVSHENQHYSKIKYNAKKLLIARGNIRAADYLDKIPFRIYDALSNGFEDDIYVLSANVPLELYEDLRLNADKTDFKSIADVITEIGPYIGHVGVELELTDPVNDSGRGSGLKDRHINKLVYGYIGVSGGYLGDFSYRTHHRFYTDLDLDFNPNNLPGTTRERFINILKMSSPEIQAKILNGILERYPVGSADIRTQEKYDEIVGWASELLSRGAVSLPALQTTSDIVSAALADASELITSRGAVSGVDRMHTALHGYLRAVCAKSGMEVGRDASITELFKLLRENHSAFSDLGTRSDDIMKVLRAHSTVIDALNPIRNRATIAHPNEELLDEPEAILVINSIRTLLQYVDSKISSERS</sequence>
<evidence type="ECO:0000313" key="2">
    <source>
        <dbReference type="EMBL" id="GIP19005.1"/>
    </source>
</evidence>
<dbReference type="InterPro" id="IPR026001">
    <property type="entry name" value="Abi-like_C"/>
</dbReference>
<comment type="caution">
    <text evidence="2">The sequence shown here is derived from an EMBL/GenBank/DDBJ whole genome shotgun (WGS) entry which is preliminary data.</text>
</comment>
<proteinExistence type="predicted"/>
<dbReference type="RefSeq" id="WP_213519656.1">
    <property type="nucleotide sequence ID" value="NZ_BOSE01000011.1"/>
</dbReference>
<protein>
    <recommendedName>
        <fullName evidence="1">Abortive infection protein-like C-terminal domain-containing protein</fullName>
    </recommendedName>
</protein>
<accession>A0A919YSP6</accession>
<dbReference type="Proteomes" id="UP000683139">
    <property type="component" value="Unassembled WGS sequence"/>
</dbReference>
<dbReference type="EMBL" id="BOSE01000011">
    <property type="protein sequence ID" value="GIP19005.1"/>
    <property type="molecule type" value="Genomic_DNA"/>
</dbReference>